<comment type="catalytic activity">
    <reaction evidence="10">
        <text>2 [molybdopterin-synthase sulfur-carrier protein]-C-terminal-Gly-aminoethanethioate + cyclic pyranopterin phosphate + H2O = molybdopterin + 2 [molybdopterin-synthase sulfur-carrier protein]-C-terminal Gly-Gly + 2 H(+)</text>
        <dbReference type="Rhea" id="RHEA:26333"/>
        <dbReference type="Rhea" id="RHEA-COMP:12202"/>
        <dbReference type="Rhea" id="RHEA-COMP:19907"/>
        <dbReference type="ChEBI" id="CHEBI:15377"/>
        <dbReference type="ChEBI" id="CHEBI:15378"/>
        <dbReference type="ChEBI" id="CHEBI:58698"/>
        <dbReference type="ChEBI" id="CHEBI:59648"/>
        <dbReference type="ChEBI" id="CHEBI:90778"/>
        <dbReference type="ChEBI" id="CHEBI:232372"/>
        <dbReference type="EC" id="2.8.1.12"/>
    </reaction>
</comment>
<dbReference type="Proteomes" id="UP000007039">
    <property type="component" value="Chromosome"/>
</dbReference>
<dbReference type="eggNOG" id="COG0314">
    <property type="taxonomic scope" value="Bacteria"/>
</dbReference>
<dbReference type="InterPro" id="IPR003448">
    <property type="entry name" value="Mopterin_biosynth_MoaE"/>
</dbReference>
<dbReference type="EMBL" id="CP002347">
    <property type="protein sequence ID" value="ADR18974.1"/>
    <property type="molecule type" value="Genomic_DNA"/>
</dbReference>
<dbReference type="HOGENOM" id="CLU_1924554_0_0_0"/>
<dbReference type="GO" id="GO:0006777">
    <property type="term" value="P:Mo-molybdopterin cofactor biosynthetic process"/>
    <property type="evidence" value="ECO:0007669"/>
    <property type="project" value="InterPro"/>
</dbReference>
<comment type="pathway">
    <text evidence="1">Cofactor biosynthesis; molybdopterin biosynthesis.</text>
</comment>
<organism evidence="11 12">
    <name type="scientific">Calditerrivibrio nitroreducens (strain DSM 19672 / NBRC 101217 / Yu37-1)</name>
    <dbReference type="NCBI Taxonomy" id="768670"/>
    <lineage>
        <taxon>Bacteria</taxon>
        <taxon>Pseudomonadati</taxon>
        <taxon>Deferribacterota</taxon>
        <taxon>Deferribacteres</taxon>
        <taxon>Deferribacterales</taxon>
        <taxon>Calditerrivibrionaceae</taxon>
    </lineage>
</organism>
<evidence type="ECO:0000313" key="11">
    <source>
        <dbReference type="EMBL" id="ADR18974.1"/>
    </source>
</evidence>
<name>E4TI58_CALNY</name>
<evidence type="ECO:0000256" key="9">
    <source>
        <dbReference type="ARBA" id="ARBA00032474"/>
    </source>
</evidence>
<dbReference type="Pfam" id="PF02391">
    <property type="entry name" value="MoaE"/>
    <property type="match status" value="1"/>
</dbReference>
<dbReference type="SUPFAM" id="SSF54690">
    <property type="entry name" value="Molybdopterin synthase subunit MoaE"/>
    <property type="match status" value="1"/>
</dbReference>
<keyword evidence="12" id="KW-1185">Reference proteome</keyword>
<accession>E4TI58</accession>
<gene>
    <name evidence="11" type="ordered locus">Calni_1063</name>
</gene>
<comment type="similarity">
    <text evidence="2">Belongs to the MoaE family.</text>
</comment>
<protein>
    <recommendedName>
        <fullName evidence="4">Molybdopterin synthase catalytic subunit</fullName>
        <ecNumber evidence="3">2.8.1.12</ecNumber>
    </recommendedName>
    <alternativeName>
        <fullName evidence="8">MPT synthase subunit 2</fullName>
    </alternativeName>
    <alternativeName>
        <fullName evidence="6">Molybdenum cofactor biosynthesis protein E</fullName>
    </alternativeName>
    <alternativeName>
        <fullName evidence="7">Molybdopterin-converting factor large subunit</fullName>
    </alternativeName>
    <alternativeName>
        <fullName evidence="9">Molybdopterin-converting factor subunit 2</fullName>
    </alternativeName>
</protein>
<dbReference type="OrthoDB" id="9803224at2"/>
<proteinExistence type="inferred from homology"/>
<dbReference type="GO" id="GO:0030366">
    <property type="term" value="F:molybdopterin synthase activity"/>
    <property type="evidence" value="ECO:0007669"/>
    <property type="project" value="UniProtKB-EC"/>
</dbReference>
<evidence type="ECO:0000256" key="7">
    <source>
        <dbReference type="ARBA" id="ARBA00030407"/>
    </source>
</evidence>
<evidence type="ECO:0000256" key="6">
    <source>
        <dbReference type="ARBA" id="ARBA00029745"/>
    </source>
</evidence>
<evidence type="ECO:0000256" key="10">
    <source>
        <dbReference type="ARBA" id="ARBA00049878"/>
    </source>
</evidence>
<reference evidence="11 12" key="2">
    <citation type="journal article" date="2011" name="Stand. Genomic Sci.">
        <title>Complete genome sequence of Calditerrivibrio nitroreducens type strain (Yu37-1).</title>
        <authorList>
            <person name="Pitluck S."/>
            <person name="Sikorski J."/>
            <person name="Zeytun A."/>
            <person name="Lapidus A."/>
            <person name="Nolan M."/>
            <person name="Lucas S."/>
            <person name="Hammon N."/>
            <person name="Deshpande S."/>
            <person name="Cheng J.F."/>
            <person name="Tapia R."/>
            <person name="Han C."/>
            <person name="Goodwin L."/>
            <person name="Liolios K."/>
            <person name="Pagani I."/>
            <person name="Ivanova N."/>
            <person name="Mavromatis K."/>
            <person name="Pati A."/>
            <person name="Chen A."/>
            <person name="Palaniappan K."/>
            <person name="Hauser L."/>
            <person name="Chang Y.J."/>
            <person name="Jeffries C.D."/>
            <person name="Detter J.C."/>
            <person name="Brambilla E."/>
            <person name="Djao O.D."/>
            <person name="Rohde M."/>
            <person name="Spring S."/>
            <person name="Goker M."/>
            <person name="Woyke T."/>
            <person name="Bristow J."/>
            <person name="Eisen J.A."/>
            <person name="Markowitz V."/>
            <person name="Hugenholtz P."/>
            <person name="Kyrpides N.C."/>
            <person name="Klenk H.P."/>
            <person name="Land M."/>
        </authorList>
    </citation>
    <scope>NUCLEOTIDE SEQUENCE [LARGE SCALE GENOMIC DNA]</scope>
    <source>
        <strain evidence="12">DSM 19672 / NBRC 101217 / Yu37-1</strain>
    </source>
</reference>
<comment type="subunit">
    <text evidence="5">Heterotetramer of 2 MoaD subunits and 2 MoaE subunits. Also stable as homodimer. The enzyme changes between these two forms during catalysis.</text>
</comment>
<dbReference type="KEGG" id="cni:Calni_1063"/>
<dbReference type="STRING" id="768670.Calni_1063"/>
<evidence type="ECO:0000256" key="1">
    <source>
        <dbReference type="ARBA" id="ARBA00005046"/>
    </source>
</evidence>
<evidence type="ECO:0000256" key="4">
    <source>
        <dbReference type="ARBA" id="ARBA00013858"/>
    </source>
</evidence>
<dbReference type="AlphaFoldDB" id="E4TI58"/>
<dbReference type="RefSeq" id="WP_013451187.1">
    <property type="nucleotide sequence ID" value="NC_014758.1"/>
</dbReference>
<reference key="1">
    <citation type="submission" date="2010-11" db="EMBL/GenBank/DDBJ databases">
        <title>The complete genome of chromosome of Calditerrivibrio nitroreducens DSM 19672.</title>
        <authorList>
            <consortium name="US DOE Joint Genome Institute (JGI-PGF)"/>
            <person name="Lucas S."/>
            <person name="Copeland A."/>
            <person name="Lapidus A."/>
            <person name="Bruce D."/>
            <person name="Goodwin L."/>
            <person name="Pitluck S."/>
            <person name="Kyrpides N."/>
            <person name="Mavromatis K."/>
            <person name="Ivanova N."/>
            <person name="Mikhailova N."/>
            <person name="Zeytun A."/>
            <person name="Brettin T."/>
            <person name="Detter J.C."/>
            <person name="Tapia R."/>
            <person name="Han C."/>
            <person name="Land M."/>
            <person name="Hauser L."/>
            <person name="Markowitz V."/>
            <person name="Cheng J.-F."/>
            <person name="Hugenholtz P."/>
            <person name="Woyke T."/>
            <person name="Wu D."/>
            <person name="Spring S."/>
            <person name="Schroeder M."/>
            <person name="Brambilla E."/>
            <person name="Klenk H.-P."/>
            <person name="Eisen J.A."/>
        </authorList>
    </citation>
    <scope>NUCLEOTIDE SEQUENCE [LARGE SCALE GENOMIC DNA]</scope>
    <source>
        <strain>DSM 19672</strain>
    </source>
</reference>
<evidence type="ECO:0000256" key="2">
    <source>
        <dbReference type="ARBA" id="ARBA00005426"/>
    </source>
</evidence>
<dbReference type="Gene3D" id="3.90.1170.40">
    <property type="entry name" value="Molybdopterin biosynthesis MoaE subunit"/>
    <property type="match status" value="1"/>
</dbReference>
<evidence type="ECO:0000256" key="8">
    <source>
        <dbReference type="ARBA" id="ARBA00030781"/>
    </source>
</evidence>
<evidence type="ECO:0000256" key="5">
    <source>
        <dbReference type="ARBA" id="ARBA00026066"/>
    </source>
</evidence>
<evidence type="ECO:0000256" key="3">
    <source>
        <dbReference type="ARBA" id="ARBA00011950"/>
    </source>
</evidence>
<sequence length="134" mass="15597">MGFEKVKVKIVNGRISIDKVYEEFYNELDDSTGTILIHHGKAKFPGKYFENYSKIELTLKDDNAQKILQNKADDIFNTYNLNKLHIYHSLGTLNKNDPILFLAVEAKDRDSAFKSVREILEFIKKDELIELKEL</sequence>
<dbReference type="EC" id="2.8.1.12" evidence="3"/>
<dbReference type="InterPro" id="IPR036563">
    <property type="entry name" value="MoaE_sf"/>
</dbReference>
<evidence type="ECO:0000313" key="12">
    <source>
        <dbReference type="Proteomes" id="UP000007039"/>
    </source>
</evidence>